<dbReference type="PANTHER" id="PTHR12704:SF2">
    <property type="entry name" value="GOLGI PHOSPHOPROTEIN 3 HOMOLOG SAURON"/>
    <property type="match status" value="1"/>
</dbReference>
<dbReference type="InterPro" id="IPR008628">
    <property type="entry name" value="GPP34-like"/>
</dbReference>
<evidence type="ECO:0000313" key="6">
    <source>
        <dbReference type="Proteomes" id="UP001500221"/>
    </source>
</evidence>
<keyword evidence="6" id="KW-1185">Reference proteome</keyword>
<dbReference type="EMBL" id="BAABKG010000005">
    <property type="protein sequence ID" value="GAA5154529.1"/>
    <property type="molecule type" value="Genomic_DNA"/>
</dbReference>
<sequence>MATPPLLVAEDLLLLLLDDERGTPPSGVPVDTVLGGAVLVELASGGHVAVAEQTSRWRAAKVRATGTTPPPSDPVLAEALTTVAAKEREASDLVDRLGKGLRSRLADRLVDRGVLEREDEKVLGLFSRTRWPAADREHEAAVRERLQAVLVDGAEPDERTVAIAALLHAVSRAEKTVDRGDVPAREVRRRAKDLAEGTWGAEAVGDAIAAVTLATTTAVLAASTAAVAAGGSS</sequence>
<evidence type="ECO:0000256" key="4">
    <source>
        <dbReference type="ARBA" id="ARBA00023136"/>
    </source>
</evidence>
<dbReference type="Proteomes" id="UP001500221">
    <property type="component" value="Unassembled WGS sequence"/>
</dbReference>
<reference evidence="6" key="1">
    <citation type="journal article" date="2019" name="Int. J. Syst. Evol. Microbiol.">
        <title>The Global Catalogue of Microorganisms (GCM) 10K type strain sequencing project: providing services to taxonomists for standard genome sequencing and annotation.</title>
        <authorList>
            <consortium name="The Broad Institute Genomics Platform"/>
            <consortium name="The Broad Institute Genome Sequencing Center for Infectious Disease"/>
            <person name="Wu L."/>
            <person name="Ma J."/>
        </authorList>
    </citation>
    <scope>NUCLEOTIDE SEQUENCE [LARGE SCALE GENOMIC DNA]</scope>
    <source>
        <strain evidence="6">JCM 18459</strain>
    </source>
</reference>
<protein>
    <recommendedName>
        <fullName evidence="7">GPP34 family phosphoprotein</fullName>
    </recommendedName>
</protein>
<evidence type="ECO:0000313" key="5">
    <source>
        <dbReference type="EMBL" id="GAA5154529.1"/>
    </source>
</evidence>
<evidence type="ECO:0000256" key="1">
    <source>
        <dbReference type="ARBA" id="ARBA00004255"/>
    </source>
</evidence>
<accession>A0ABP9PZN1</accession>
<proteinExistence type="predicted"/>
<evidence type="ECO:0000256" key="2">
    <source>
        <dbReference type="ARBA" id="ARBA00023034"/>
    </source>
</evidence>
<keyword evidence="3" id="KW-0446">Lipid-binding</keyword>
<gene>
    <name evidence="5" type="ORF">GCM10023340_38220</name>
</gene>
<comment type="caution">
    <text evidence="5">The sequence shown here is derived from an EMBL/GenBank/DDBJ whole genome shotgun (WGS) entry which is preliminary data.</text>
</comment>
<evidence type="ECO:0008006" key="7">
    <source>
        <dbReference type="Google" id="ProtNLM"/>
    </source>
</evidence>
<dbReference type="Pfam" id="PF05719">
    <property type="entry name" value="GPP34"/>
    <property type="match status" value="1"/>
</dbReference>
<dbReference type="PANTHER" id="PTHR12704">
    <property type="entry name" value="TRANS-GOLGI PROTEIN GMX33"/>
    <property type="match status" value="1"/>
</dbReference>
<dbReference type="RefSeq" id="WP_345462478.1">
    <property type="nucleotide sequence ID" value="NZ_BAABKG010000005.1"/>
</dbReference>
<keyword evidence="2" id="KW-0333">Golgi apparatus</keyword>
<keyword evidence="4" id="KW-0472">Membrane</keyword>
<dbReference type="InterPro" id="IPR038261">
    <property type="entry name" value="GPP34-like_sf"/>
</dbReference>
<name>A0ABP9PZN1_9ACTN</name>
<dbReference type="Gene3D" id="1.10.3630.10">
    <property type="entry name" value="yeast vps74-n-term truncation variant domain like"/>
    <property type="match status" value="1"/>
</dbReference>
<evidence type="ECO:0000256" key="3">
    <source>
        <dbReference type="ARBA" id="ARBA00023121"/>
    </source>
</evidence>
<comment type="subcellular location">
    <subcellularLocation>
        <location evidence="1">Golgi apparatus membrane</location>
        <topology evidence="1">Peripheral membrane protein</topology>
        <orientation evidence="1">Cytoplasmic side</orientation>
    </subcellularLocation>
</comment>
<organism evidence="5 6">
    <name type="scientific">Nocardioides marinquilinus</name>
    <dbReference type="NCBI Taxonomy" id="1210400"/>
    <lineage>
        <taxon>Bacteria</taxon>
        <taxon>Bacillati</taxon>
        <taxon>Actinomycetota</taxon>
        <taxon>Actinomycetes</taxon>
        <taxon>Propionibacteriales</taxon>
        <taxon>Nocardioidaceae</taxon>
        <taxon>Nocardioides</taxon>
    </lineage>
</organism>